<evidence type="ECO:0000313" key="1">
    <source>
        <dbReference type="EMBL" id="KAJ9661943.1"/>
    </source>
</evidence>
<evidence type="ECO:0000313" key="2">
    <source>
        <dbReference type="Proteomes" id="UP001172386"/>
    </source>
</evidence>
<accession>A0ACC3AGF4</accession>
<protein>
    <submittedName>
        <fullName evidence="1">Uncharacterized protein</fullName>
    </submittedName>
</protein>
<gene>
    <name evidence="1" type="ORF">H2198_001695</name>
</gene>
<name>A0ACC3AGF4_9EURO</name>
<reference evidence="1" key="1">
    <citation type="submission" date="2022-10" db="EMBL/GenBank/DDBJ databases">
        <title>Culturing micro-colonial fungi from biological soil crusts in the Mojave desert and describing Neophaeococcomyces mojavensis, and introducing the new genera and species Taxawa tesnikishii.</title>
        <authorList>
            <person name="Kurbessoian T."/>
            <person name="Stajich J.E."/>
        </authorList>
    </citation>
    <scope>NUCLEOTIDE SEQUENCE</scope>
    <source>
        <strain evidence="1">JES_112</strain>
    </source>
</reference>
<organism evidence="1 2">
    <name type="scientific">Neophaeococcomyces mojaviensis</name>
    <dbReference type="NCBI Taxonomy" id="3383035"/>
    <lineage>
        <taxon>Eukaryota</taxon>
        <taxon>Fungi</taxon>
        <taxon>Dikarya</taxon>
        <taxon>Ascomycota</taxon>
        <taxon>Pezizomycotina</taxon>
        <taxon>Eurotiomycetes</taxon>
        <taxon>Chaetothyriomycetidae</taxon>
        <taxon>Chaetothyriales</taxon>
        <taxon>Chaetothyriales incertae sedis</taxon>
        <taxon>Neophaeococcomyces</taxon>
    </lineage>
</organism>
<proteinExistence type="predicted"/>
<keyword evidence="2" id="KW-1185">Reference proteome</keyword>
<comment type="caution">
    <text evidence="1">The sequence shown here is derived from an EMBL/GenBank/DDBJ whole genome shotgun (WGS) entry which is preliminary data.</text>
</comment>
<dbReference type="EMBL" id="JAPDRQ010000019">
    <property type="protein sequence ID" value="KAJ9661943.1"/>
    <property type="molecule type" value="Genomic_DNA"/>
</dbReference>
<sequence>MSHQMNANFDDNLGAFVNFDADEQTPMSSSSDVKPVPALLHQSSSQFTSNAQAFPDQTHQYDLWKQQTGLPMGGYANTLAVNQASGLHYRPGNGGFVVPNDILNVPLSNLESWEYGPQSYDMDLETDSPADLPSMFYAGESQSSMPVAQQAPPRIYPGMHTQQQKIQQAQKQQEIMRQQQQQKQLAGQRPLPSTTATPKTPVVKDPHVEESISRLLNRMRQTSTVSADDDDDADSPINGMSNLPRMKKDEDDMDDDERLLNSEEGKKLTSKERRQLRNKVSARAFRSRRKEYITQLESEVAAKVQEANELRVQNRQLVEENTRLTDLTRMLLSSQAFSGFLQELSNSGVQNNVTSQNSQQQTSQQPQSRSQPARKDISTHEAARQVQNQNNQMQVGMTLIPETTFDMASFNSGNLWSNVLPSNDFQVFAVTELPEPPKIDFSHLSGKSDETKPASSTSSKKDLPTVSPLPALTSTSETSKTIVTTTTPTDLYDEPSTTITLPRDLSITITKAAAASDILSARLSNSLPPEDSWSELRRSMESLDETCERVSDMIS</sequence>
<dbReference type="Proteomes" id="UP001172386">
    <property type="component" value="Unassembled WGS sequence"/>
</dbReference>